<dbReference type="PANTHER" id="PTHR11654">
    <property type="entry name" value="OLIGOPEPTIDE TRANSPORTER-RELATED"/>
    <property type="match status" value="1"/>
</dbReference>
<feature type="transmembrane region" description="Helical" evidence="1">
    <location>
        <begin position="90"/>
        <end position="114"/>
    </location>
</feature>
<dbReference type="OrthoDB" id="8904098at2759"/>
<evidence type="ECO:0000313" key="3">
    <source>
        <dbReference type="Proteomes" id="UP000554482"/>
    </source>
</evidence>
<keyword evidence="1" id="KW-1133">Transmembrane helix</keyword>
<reference evidence="2 3" key="1">
    <citation type="submission" date="2020-06" db="EMBL/GenBank/DDBJ databases">
        <title>Transcriptomic and genomic resources for Thalictrum thalictroides and T. hernandezii: Facilitating candidate gene discovery in an emerging model plant lineage.</title>
        <authorList>
            <person name="Arias T."/>
            <person name="Riano-Pachon D.M."/>
            <person name="Di Stilio V.S."/>
        </authorList>
    </citation>
    <scope>NUCLEOTIDE SEQUENCE [LARGE SCALE GENOMIC DNA]</scope>
    <source>
        <strain evidence="3">cv. WT478/WT964</strain>
        <tissue evidence="2">Leaves</tissue>
    </source>
</reference>
<evidence type="ECO:0000256" key="1">
    <source>
        <dbReference type="SAM" id="Phobius"/>
    </source>
</evidence>
<dbReference type="InterPro" id="IPR036259">
    <property type="entry name" value="MFS_trans_sf"/>
</dbReference>
<accession>A0A7J6VJ08</accession>
<feature type="non-terminal residue" evidence="2">
    <location>
        <position position="1"/>
    </location>
</feature>
<proteinExistence type="predicted"/>
<dbReference type="EMBL" id="JABWDY010031945">
    <property type="protein sequence ID" value="KAF5184548.1"/>
    <property type="molecule type" value="Genomic_DNA"/>
</dbReference>
<keyword evidence="3" id="KW-1185">Reference proteome</keyword>
<dbReference type="Gene3D" id="1.20.1250.20">
    <property type="entry name" value="MFS general substrate transporter like domains"/>
    <property type="match status" value="1"/>
</dbReference>
<protein>
    <submittedName>
        <fullName evidence="2">NRT1/ PTR FAMILY 2.7-like</fullName>
    </submittedName>
</protein>
<comment type="caution">
    <text evidence="2">The sequence shown here is derived from an EMBL/GenBank/DDBJ whole genome shotgun (WGS) entry which is preliminary data.</text>
</comment>
<dbReference type="Proteomes" id="UP000554482">
    <property type="component" value="Unassembled WGS sequence"/>
</dbReference>
<keyword evidence="1" id="KW-0812">Transmembrane</keyword>
<sequence>MASYIKIFKLKFGHQGPFLNTTYNNHARSSLQKYLLPQSSSSLCREIAGIAKGYNMATKELPFSVEYMHDEEAPAICVGQKKGGWITFPFVTVSLMGLTIAAAGWMTNLIVYLIQKFNIKNIHATEISNVVSGCTCFFPIVGAIIADSFVGNFFVILVSSILSLL</sequence>
<organism evidence="2 3">
    <name type="scientific">Thalictrum thalictroides</name>
    <name type="common">Rue-anemone</name>
    <name type="synonym">Anemone thalictroides</name>
    <dbReference type="NCBI Taxonomy" id="46969"/>
    <lineage>
        <taxon>Eukaryota</taxon>
        <taxon>Viridiplantae</taxon>
        <taxon>Streptophyta</taxon>
        <taxon>Embryophyta</taxon>
        <taxon>Tracheophyta</taxon>
        <taxon>Spermatophyta</taxon>
        <taxon>Magnoliopsida</taxon>
        <taxon>Ranunculales</taxon>
        <taxon>Ranunculaceae</taxon>
        <taxon>Thalictroideae</taxon>
        <taxon>Thalictrum</taxon>
    </lineage>
</organism>
<gene>
    <name evidence="2" type="ORF">FRX31_025865</name>
</gene>
<evidence type="ECO:0000313" key="2">
    <source>
        <dbReference type="EMBL" id="KAF5184548.1"/>
    </source>
</evidence>
<dbReference type="AlphaFoldDB" id="A0A7J6VJ08"/>
<keyword evidence="1" id="KW-0472">Membrane</keyword>
<name>A0A7J6VJ08_THATH</name>
<feature type="transmembrane region" description="Helical" evidence="1">
    <location>
        <begin position="135"/>
        <end position="162"/>
    </location>
</feature>